<evidence type="ECO:0000256" key="5">
    <source>
        <dbReference type="ARBA" id="ARBA00022576"/>
    </source>
</evidence>
<keyword evidence="5 11" id="KW-0032">Aminotransferase</keyword>
<dbReference type="EMBL" id="MKEK01000001">
    <property type="protein sequence ID" value="OEY69352.1"/>
    <property type="molecule type" value="Genomic_DNA"/>
</dbReference>
<dbReference type="UniPathway" id="UPA00031">
    <property type="reaction ID" value="UER00012"/>
</dbReference>
<dbReference type="PROSITE" id="PS00599">
    <property type="entry name" value="AA_TRANSFER_CLASS_2"/>
    <property type="match status" value="1"/>
</dbReference>
<evidence type="ECO:0000256" key="11">
    <source>
        <dbReference type="HAMAP-Rule" id="MF_01023"/>
    </source>
</evidence>
<evidence type="ECO:0000256" key="6">
    <source>
        <dbReference type="ARBA" id="ARBA00022605"/>
    </source>
</evidence>
<comment type="similarity">
    <text evidence="3 11">Belongs to the class-II pyridoxal-phosphate-dependent aminotransferase family. Histidinol-phosphate aminotransferase subfamily.</text>
</comment>
<keyword evidence="14" id="KW-1185">Reference proteome</keyword>
<dbReference type="OrthoDB" id="9809616at2"/>
<dbReference type="Gene3D" id="3.40.640.10">
    <property type="entry name" value="Type I PLP-dependent aspartate aminotransferase-like (Major domain)"/>
    <property type="match status" value="1"/>
</dbReference>
<comment type="caution">
    <text evidence="13">The sequence shown here is derived from an EMBL/GenBank/DDBJ whole genome shotgun (WGS) entry which is preliminary data.</text>
</comment>
<dbReference type="PANTHER" id="PTHR42885">
    <property type="entry name" value="HISTIDINOL-PHOSPHATE AMINOTRANSFERASE-RELATED"/>
    <property type="match status" value="1"/>
</dbReference>
<accession>A0A1E7Q588</accession>
<dbReference type="InterPro" id="IPR015422">
    <property type="entry name" value="PyrdxlP-dep_Trfase_small"/>
</dbReference>
<sequence length="363" mass="39508">MSDLINDTVSDLARKSVKEITPYASARRSMSGGAIWLNANENALATEYQLSGDFNRYPACQPAALIQVYADYAGVDANQVLVSRGADEGIELLIRSFCEPQQDSITICPPTYGMYAISAQSQQVKANIVPLTTDFQLDLPAIFDTKPKLIFICSPNNPTGNIIPTGQIIAVLEQYKNTALVVVDEAYIEFIAQTSVAGLIGQYANLVILRTLSKAFALAGLRCGFTLARADVINGLKQMIAPYPLAEPVAQIACQALQPEAINRMQQNVALINKLRDEFIRFAANLDGIQRVWPSDANFVLLQVQNASSLVIALQQQGILVRNQSSQLGLSQVVRVSIGSATEMQALQQALLNIFTLKLEESI</sequence>
<dbReference type="PANTHER" id="PTHR42885:SF2">
    <property type="entry name" value="HISTIDINOL-PHOSPHATE AMINOTRANSFERASE"/>
    <property type="match status" value="1"/>
</dbReference>
<protein>
    <recommendedName>
        <fullName evidence="11">Histidinol-phosphate aminotransferase</fullName>
        <ecNumber evidence="11">2.6.1.9</ecNumber>
    </recommendedName>
    <alternativeName>
        <fullName evidence="11">Imidazole acetol-phosphate transaminase</fullName>
    </alternativeName>
</protein>
<evidence type="ECO:0000256" key="7">
    <source>
        <dbReference type="ARBA" id="ARBA00022679"/>
    </source>
</evidence>
<dbReference type="InterPro" id="IPR004839">
    <property type="entry name" value="Aminotransferase_I/II_large"/>
</dbReference>
<dbReference type="Proteomes" id="UP000242258">
    <property type="component" value="Unassembled WGS sequence"/>
</dbReference>
<evidence type="ECO:0000256" key="2">
    <source>
        <dbReference type="ARBA" id="ARBA00005011"/>
    </source>
</evidence>
<comment type="cofactor">
    <cofactor evidence="1 11">
        <name>pyridoxal 5'-phosphate</name>
        <dbReference type="ChEBI" id="CHEBI:597326"/>
    </cofactor>
</comment>
<keyword evidence="7 11" id="KW-0808">Transferase</keyword>
<dbReference type="NCBIfam" id="TIGR01141">
    <property type="entry name" value="hisC"/>
    <property type="match status" value="1"/>
</dbReference>
<dbReference type="HAMAP" id="MF_01023">
    <property type="entry name" value="HisC_aminotrans_2"/>
    <property type="match status" value="1"/>
</dbReference>
<dbReference type="InterPro" id="IPR005861">
    <property type="entry name" value="HisP_aminotrans"/>
</dbReference>
<dbReference type="Pfam" id="PF00155">
    <property type="entry name" value="Aminotran_1_2"/>
    <property type="match status" value="1"/>
</dbReference>
<dbReference type="RefSeq" id="WP_070048918.1">
    <property type="nucleotide sequence ID" value="NZ_CBCSDO010000006.1"/>
</dbReference>
<feature type="modified residue" description="N6-(pyridoxal phosphate)lysine" evidence="11">
    <location>
        <position position="214"/>
    </location>
</feature>
<dbReference type="InterPro" id="IPR015421">
    <property type="entry name" value="PyrdxlP-dep_Trfase_major"/>
</dbReference>
<dbReference type="GO" id="GO:0004400">
    <property type="term" value="F:histidinol-phosphate transaminase activity"/>
    <property type="evidence" value="ECO:0007669"/>
    <property type="project" value="UniProtKB-UniRule"/>
</dbReference>
<evidence type="ECO:0000256" key="4">
    <source>
        <dbReference type="ARBA" id="ARBA00011738"/>
    </source>
</evidence>
<comment type="catalytic activity">
    <reaction evidence="10 11">
        <text>L-histidinol phosphate + 2-oxoglutarate = 3-(imidazol-4-yl)-2-oxopropyl phosphate + L-glutamate</text>
        <dbReference type="Rhea" id="RHEA:23744"/>
        <dbReference type="ChEBI" id="CHEBI:16810"/>
        <dbReference type="ChEBI" id="CHEBI:29985"/>
        <dbReference type="ChEBI" id="CHEBI:57766"/>
        <dbReference type="ChEBI" id="CHEBI:57980"/>
        <dbReference type="EC" id="2.6.1.9"/>
    </reaction>
</comment>
<comment type="pathway">
    <text evidence="2 11">Amino-acid biosynthesis; L-histidine biosynthesis; L-histidine from 5-phospho-alpha-D-ribose 1-diphosphate: step 7/9.</text>
</comment>
<dbReference type="GO" id="GO:0030170">
    <property type="term" value="F:pyridoxal phosphate binding"/>
    <property type="evidence" value="ECO:0007669"/>
    <property type="project" value="InterPro"/>
</dbReference>
<evidence type="ECO:0000313" key="14">
    <source>
        <dbReference type="Proteomes" id="UP000242258"/>
    </source>
</evidence>
<evidence type="ECO:0000256" key="1">
    <source>
        <dbReference type="ARBA" id="ARBA00001933"/>
    </source>
</evidence>
<dbReference type="CDD" id="cd00609">
    <property type="entry name" value="AAT_like"/>
    <property type="match status" value="1"/>
</dbReference>
<gene>
    <name evidence="11" type="primary">hisC</name>
    <name evidence="13" type="ORF">BI198_07025</name>
</gene>
<dbReference type="AlphaFoldDB" id="A0A1E7Q588"/>
<comment type="subunit">
    <text evidence="4 11">Homodimer.</text>
</comment>
<keyword evidence="9 11" id="KW-0368">Histidine biosynthesis</keyword>
<dbReference type="InterPro" id="IPR001917">
    <property type="entry name" value="Aminotrans_II_pyridoxalP_BS"/>
</dbReference>
<evidence type="ECO:0000256" key="9">
    <source>
        <dbReference type="ARBA" id="ARBA00023102"/>
    </source>
</evidence>
<proteinExistence type="inferred from homology"/>
<organism evidence="13 14">
    <name type="scientific">Rheinheimera salexigens</name>
    <dbReference type="NCBI Taxonomy" id="1628148"/>
    <lineage>
        <taxon>Bacteria</taxon>
        <taxon>Pseudomonadati</taxon>
        <taxon>Pseudomonadota</taxon>
        <taxon>Gammaproteobacteria</taxon>
        <taxon>Chromatiales</taxon>
        <taxon>Chromatiaceae</taxon>
        <taxon>Rheinheimera</taxon>
    </lineage>
</organism>
<dbReference type="InterPro" id="IPR015424">
    <property type="entry name" value="PyrdxlP-dep_Trfase"/>
</dbReference>
<feature type="domain" description="Aminotransferase class I/classII large" evidence="12">
    <location>
        <begin position="48"/>
        <end position="350"/>
    </location>
</feature>
<keyword evidence="8 11" id="KW-0663">Pyridoxal phosphate</keyword>
<dbReference type="EC" id="2.6.1.9" evidence="11"/>
<evidence type="ECO:0000256" key="8">
    <source>
        <dbReference type="ARBA" id="ARBA00022898"/>
    </source>
</evidence>
<keyword evidence="6 11" id="KW-0028">Amino-acid biosynthesis</keyword>
<reference evidence="14" key="1">
    <citation type="submission" date="2016-09" db="EMBL/GenBank/DDBJ databases">
        <authorList>
            <person name="Wan X."/>
            <person name="Hou S."/>
        </authorList>
    </citation>
    <scope>NUCLEOTIDE SEQUENCE [LARGE SCALE GENOMIC DNA]</scope>
    <source>
        <strain evidence="14">KH87</strain>
    </source>
</reference>
<evidence type="ECO:0000256" key="10">
    <source>
        <dbReference type="ARBA" id="ARBA00047481"/>
    </source>
</evidence>
<evidence type="ECO:0000313" key="13">
    <source>
        <dbReference type="EMBL" id="OEY69352.1"/>
    </source>
</evidence>
<name>A0A1E7Q588_9GAMM</name>
<dbReference type="GO" id="GO:0000105">
    <property type="term" value="P:L-histidine biosynthetic process"/>
    <property type="evidence" value="ECO:0007669"/>
    <property type="project" value="UniProtKB-UniRule"/>
</dbReference>
<dbReference type="Gene3D" id="3.90.1150.10">
    <property type="entry name" value="Aspartate Aminotransferase, domain 1"/>
    <property type="match status" value="1"/>
</dbReference>
<evidence type="ECO:0000259" key="12">
    <source>
        <dbReference type="Pfam" id="PF00155"/>
    </source>
</evidence>
<dbReference type="STRING" id="1628148.BI198_07025"/>
<evidence type="ECO:0000256" key="3">
    <source>
        <dbReference type="ARBA" id="ARBA00007970"/>
    </source>
</evidence>
<dbReference type="SUPFAM" id="SSF53383">
    <property type="entry name" value="PLP-dependent transferases"/>
    <property type="match status" value="1"/>
</dbReference>